<dbReference type="PANTHER" id="PTHR43029">
    <property type="entry name" value="AMMONIUM TRANSPORTER MEP2"/>
    <property type="match status" value="1"/>
</dbReference>
<feature type="transmembrane region" description="Helical" evidence="9">
    <location>
        <begin position="111"/>
        <end position="132"/>
    </location>
</feature>
<comment type="similarity">
    <text evidence="2">Belongs to the ammonia transporter channel (TC 1.A.11.2) family.</text>
</comment>
<evidence type="ECO:0000256" key="3">
    <source>
        <dbReference type="ARBA" id="ARBA00022448"/>
    </source>
</evidence>
<evidence type="ECO:0000313" key="12">
    <source>
        <dbReference type="Proteomes" id="UP001315967"/>
    </source>
</evidence>
<dbReference type="InterPro" id="IPR029020">
    <property type="entry name" value="Ammonium/urea_transptr"/>
</dbReference>
<feature type="transmembrane region" description="Helical" evidence="9">
    <location>
        <begin position="241"/>
        <end position="259"/>
    </location>
</feature>
<organism evidence="11 12">
    <name type="scientific">Fundicoccus culcitae</name>
    <dbReference type="NCBI Taxonomy" id="2969821"/>
    <lineage>
        <taxon>Bacteria</taxon>
        <taxon>Bacillati</taxon>
        <taxon>Bacillota</taxon>
        <taxon>Bacilli</taxon>
        <taxon>Lactobacillales</taxon>
        <taxon>Aerococcaceae</taxon>
        <taxon>Fundicoccus</taxon>
    </lineage>
</organism>
<evidence type="ECO:0000259" key="10">
    <source>
        <dbReference type="Pfam" id="PF00909"/>
    </source>
</evidence>
<feature type="transmembrane region" description="Helical" evidence="9">
    <location>
        <begin position="81"/>
        <end position="104"/>
    </location>
</feature>
<keyword evidence="7" id="KW-0924">Ammonia transport</keyword>
<comment type="subcellular location">
    <subcellularLocation>
        <location evidence="1">Membrane</location>
        <topology evidence="1">Multi-pass membrane protein</topology>
    </subcellularLocation>
</comment>
<keyword evidence="12" id="KW-1185">Reference proteome</keyword>
<dbReference type="Gene3D" id="1.10.3430.10">
    <property type="entry name" value="Ammonium transporter AmtB like domains"/>
    <property type="match status" value="1"/>
</dbReference>
<accession>A0ABY5P3I9</accession>
<name>A0ABY5P3I9_9LACT</name>
<feature type="transmembrane region" description="Helical" evidence="9">
    <location>
        <begin position="336"/>
        <end position="359"/>
    </location>
</feature>
<feature type="transmembrane region" description="Helical" evidence="9">
    <location>
        <begin position="179"/>
        <end position="201"/>
    </location>
</feature>
<feature type="transmembrane region" description="Helical" evidence="9">
    <location>
        <begin position="144"/>
        <end position="167"/>
    </location>
</feature>
<gene>
    <name evidence="11" type="ORF">NRE15_10320</name>
</gene>
<keyword evidence="5 9" id="KW-1133">Transmembrane helix</keyword>
<dbReference type="RefSeq" id="WP_313792794.1">
    <property type="nucleotide sequence ID" value="NZ_CP102453.1"/>
</dbReference>
<sequence>MAEGFILFCVVIMWPMLFSVPVLYGRYAAKVGDTLLMTTVALFVAFLAWVILGYYLTFAPSVSVEGYGQYLTQLQAGDSRLILAVVLQACFFLYAVGMFVGTLMHRVEWPFFILFVPLWLLLVYVPIARLLWNPQGFLHQAGALDFSGGLVVHVSAGFTSLLLACYYNDKESEIRIQRSGAQTLSIHYLATILISFGWFGFNLGPIDNLDKQLGLVLINTILAIIGGSAGFLLYRRRTVTIDDLMSGMIVGLVTSTALVGYVRPLEMLVVTVVSGLVVCFLMERLQLNDPVDSFVMNGVGGLVGALGSILLVNPALTPDGQAGVFISGVGLKGFPLYQGIAIVLTILISLIGTYLALIVTDDYLRERRSE</sequence>
<feature type="transmembrane region" description="Helical" evidence="9">
    <location>
        <begin position="294"/>
        <end position="316"/>
    </location>
</feature>
<dbReference type="Proteomes" id="UP001315967">
    <property type="component" value="Chromosome"/>
</dbReference>
<feature type="transmembrane region" description="Helical" evidence="9">
    <location>
        <begin position="6"/>
        <end position="24"/>
    </location>
</feature>
<dbReference type="InterPro" id="IPR001905">
    <property type="entry name" value="Ammonium_transpt"/>
</dbReference>
<feature type="transmembrane region" description="Helical" evidence="9">
    <location>
        <begin position="213"/>
        <end position="234"/>
    </location>
</feature>
<keyword evidence="3" id="KW-0813">Transport</keyword>
<reference evidence="11 12" key="1">
    <citation type="submission" date="2022-08" db="EMBL/GenBank/DDBJ databases">
        <title>Aerococcaceae sp. nov isolated from spoiled eye mask.</title>
        <authorList>
            <person name="Zhou G."/>
            <person name="Xie X.-B."/>
            <person name="Shi Q.-S."/>
            <person name="Wang Y.-S."/>
            <person name="Wen X."/>
            <person name="Peng H."/>
            <person name="Yang X.-J."/>
            <person name="Tao H.-B."/>
            <person name="Huang X.-M."/>
        </authorList>
    </citation>
    <scope>NUCLEOTIDE SEQUENCE [LARGE SCALE GENOMIC DNA]</scope>
    <source>
        <strain evidence="12">DM20194951</strain>
    </source>
</reference>
<keyword evidence="4 9" id="KW-0812">Transmembrane</keyword>
<evidence type="ECO:0000313" key="11">
    <source>
        <dbReference type="EMBL" id="UUX33293.1"/>
    </source>
</evidence>
<evidence type="ECO:0000256" key="2">
    <source>
        <dbReference type="ARBA" id="ARBA00005887"/>
    </source>
</evidence>
<evidence type="ECO:0000256" key="7">
    <source>
        <dbReference type="ARBA" id="ARBA00023177"/>
    </source>
</evidence>
<evidence type="ECO:0000256" key="6">
    <source>
        <dbReference type="ARBA" id="ARBA00023136"/>
    </source>
</evidence>
<dbReference type="EMBL" id="CP102453">
    <property type="protein sequence ID" value="UUX33293.1"/>
    <property type="molecule type" value="Genomic_DNA"/>
</dbReference>
<dbReference type="Pfam" id="PF00909">
    <property type="entry name" value="Ammonium_transp"/>
    <property type="match status" value="1"/>
</dbReference>
<keyword evidence="6 9" id="KW-0472">Membrane</keyword>
<proteinExistence type="inferred from homology"/>
<evidence type="ECO:0000256" key="1">
    <source>
        <dbReference type="ARBA" id="ARBA00004141"/>
    </source>
</evidence>
<evidence type="ECO:0000256" key="4">
    <source>
        <dbReference type="ARBA" id="ARBA00022692"/>
    </source>
</evidence>
<evidence type="ECO:0000256" key="5">
    <source>
        <dbReference type="ARBA" id="ARBA00022989"/>
    </source>
</evidence>
<feature type="domain" description="Ammonium transporter AmtB-like" evidence="10">
    <location>
        <begin position="5"/>
        <end position="362"/>
    </location>
</feature>
<feature type="transmembrane region" description="Helical" evidence="9">
    <location>
        <begin position="36"/>
        <end position="56"/>
    </location>
</feature>
<dbReference type="SUPFAM" id="SSF111352">
    <property type="entry name" value="Ammonium transporter"/>
    <property type="match status" value="1"/>
</dbReference>
<dbReference type="InterPro" id="IPR024041">
    <property type="entry name" value="NH4_transpt_AmtB-like_dom"/>
</dbReference>
<protein>
    <recommendedName>
        <fullName evidence="8">Ammonium transporter</fullName>
    </recommendedName>
</protein>
<feature type="transmembrane region" description="Helical" evidence="9">
    <location>
        <begin position="265"/>
        <end position="282"/>
    </location>
</feature>
<evidence type="ECO:0000256" key="9">
    <source>
        <dbReference type="SAM" id="Phobius"/>
    </source>
</evidence>
<dbReference type="PANTHER" id="PTHR43029:SF10">
    <property type="entry name" value="AMMONIUM TRANSPORTER MEP2"/>
    <property type="match status" value="1"/>
</dbReference>
<evidence type="ECO:0000256" key="8">
    <source>
        <dbReference type="ARBA" id="ARBA00050025"/>
    </source>
</evidence>